<dbReference type="SUPFAM" id="SSF52540">
    <property type="entry name" value="P-loop containing nucleoside triphosphate hydrolases"/>
    <property type="match status" value="1"/>
</dbReference>
<feature type="domain" description="Tyrosine-protein kinase G-rich" evidence="20">
    <location>
        <begin position="424"/>
        <end position="503"/>
    </location>
</feature>
<dbReference type="InterPro" id="IPR005702">
    <property type="entry name" value="Wzc-like_C"/>
</dbReference>
<dbReference type="RefSeq" id="WP_068838622.1">
    <property type="nucleotide sequence ID" value="NZ_BMXC01000003.1"/>
</dbReference>
<feature type="transmembrane region" description="Helical" evidence="17">
    <location>
        <begin position="21"/>
        <end position="40"/>
    </location>
</feature>
<dbReference type="STRING" id="388950.GCA_001611675_02654"/>
<dbReference type="Pfam" id="PF13614">
    <property type="entry name" value="AAA_31"/>
    <property type="match status" value="1"/>
</dbReference>
<dbReference type="InterPro" id="IPR050445">
    <property type="entry name" value="Bact_polysacc_biosynth/exp"/>
</dbReference>
<evidence type="ECO:0000256" key="2">
    <source>
        <dbReference type="ARBA" id="ARBA00007316"/>
    </source>
</evidence>
<feature type="transmembrane region" description="Helical" evidence="17">
    <location>
        <begin position="480"/>
        <end position="499"/>
    </location>
</feature>
<keyword evidence="7" id="KW-0808">Transferase</keyword>
<dbReference type="EC" id="2.7.10.2" evidence="4"/>
<keyword evidence="14" id="KW-0829">Tyrosine-protein kinase</keyword>
<evidence type="ECO:0000256" key="7">
    <source>
        <dbReference type="ARBA" id="ARBA00022679"/>
    </source>
</evidence>
<comment type="subcellular location">
    <subcellularLocation>
        <location evidence="1">Cell inner membrane</location>
        <topology evidence="1">Multi-pass membrane protein</topology>
    </subcellularLocation>
</comment>
<gene>
    <name evidence="21" type="ORF">SAMN04487941_2413</name>
</gene>
<feature type="coiled-coil region" evidence="16">
    <location>
        <begin position="257"/>
        <end position="284"/>
    </location>
</feature>
<dbReference type="Pfam" id="PF02706">
    <property type="entry name" value="Wzz"/>
    <property type="match status" value="1"/>
</dbReference>
<keyword evidence="6" id="KW-0997">Cell inner membrane</keyword>
<feature type="domain" description="Polysaccharide chain length determinant N-terminal" evidence="18">
    <location>
        <begin position="24"/>
        <end position="100"/>
    </location>
</feature>
<dbReference type="CDD" id="cd05387">
    <property type="entry name" value="BY-kinase"/>
    <property type="match status" value="1"/>
</dbReference>
<evidence type="ECO:0000256" key="10">
    <source>
        <dbReference type="ARBA" id="ARBA00022777"/>
    </source>
</evidence>
<dbReference type="GO" id="GO:0005524">
    <property type="term" value="F:ATP binding"/>
    <property type="evidence" value="ECO:0007669"/>
    <property type="project" value="UniProtKB-KW"/>
</dbReference>
<dbReference type="EMBL" id="FPCA01000003">
    <property type="protein sequence ID" value="SFU79154.1"/>
    <property type="molecule type" value="Genomic_DNA"/>
</dbReference>
<keyword evidence="10" id="KW-0418">Kinase</keyword>
<keyword evidence="11" id="KW-0067">ATP-binding</keyword>
<proteinExistence type="inferred from homology"/>
<dbReference type="InterPro" id="IPR027417">
    <property type="entry name" value="P-loop_NTPase"/>
</dbReference>
<dbReference type="PANTHER" id="PTHR32309:SF13">
    <property type="entry name" value="FERRIC ENTEROBACTIN TRANSPORT PROTEIN FEPE"/>
    <property type="match status" value="1"/>
</dbReference>
<evidence type="ECO:0000256" key="17">
    <source>
        <dbReference type="SAM" id="Phobius"/>
    </source>
</evidence>
<evidence type="ECO:0000256" key="9">
    <source>
        <dbReference type="ARBA" id="ARBA00022741"/>
    </source>
</evidence>
<evidence type="ECO:0000256" key="6">
    <source>
        <dbReference type="ARBA" id="ARBA00022519"/>
    </source>
</evidence>
<dbReference type="InterPro" id="IPR025669">
    <property type="entry name" value="AAA_dom"/>
</dbReference>
<evidence type="ECO:0000313" key="21">
    <source>
        <dbReference type="EMBL" id="SFU79154.1"/>
    </source>
</evidence>
<evidence type="ECO:0000256" key="11">
    <source>
        <dbReference type="ARBA" id="ARBA00022840"/>
    </source>
</evidence>
<keyword evidence="9" id="KW-0547">Nucleotide-binding</keyword>
<evidence type="ECO:0000256" key="4">
    <source>
        <dbReference type="ARBA" id="ARBA00011903"/>
    </source>
</evidence>
<dbReference type="GO" id="GO:0005886">
    <property type="term" value="C:plasma membrane"/>
    <property type="evidence" value="ECO:0007669"/>
    <property type="project" value="UniProtKB-SubCell"/>
</dbReference>
<name>A0A1I7J203_9BACT</name>
<keyword evidence="13 17" id="KW-0472">Membrane</keyword>
<evidence type="ECO:0000256" key="13">
    <source>
        <dbReference type="ARBA" id="ARBA00023136"/>
    </source>
</evidence>
<evidence type="ECO:0000313" key="22">
    <source>
        <dbReference type="Proteomes" id="UP000182491"/>
    </source>
</evidence>
<keyword evidence="22" id="KW-1185">Reference proteome</keyword>
<reference evidence="22" key="1">
    <citation type="submission" date="2016-10" db="EMBL/GenBank/DDBJ databases">
        <authorList>
            <person name="Varghese N."/>
        </authorList>
    </citation>
    <scope>NUCLEOTIDE SEQUENCE [LARGE SCALE GENOMIC DNA]</scope>
    <source>
        <strain evidence="22">DSM 18820</strain>
    </source>
</reference>
<sequence>MEKAKLNDNLVGYILFKYLPFWPLFVILLAVSMLGAWGYLRYYATPVYSATASLIVKDEKKGVNDSKMTESIDAFTSNKIVENEINVLSSHELMNKVVNRLGLYAPVFEDEEFKSVSAYITSPINIELQSPEKVKEQAKVYFTFDEQRRQLTINNKIYPLNQWLNTPYGVIRFTSNARRTIVSPNSVFYFSLVNPKAAANKLLGNVIIESPGKLSSVVNLYVRDEVPERGEDVLNTLIYAYQEETLNDRNKLAAQTLEFVEGRIQIIEKELDELEKKIVQYKSAQGAVDLNEQGKLFLQNVGNNDRRISEINLQLAVLDRVERYVISKENTTGIVPSTLGVNDPVLSQLLQKLYNTEIEHQQLSKTTAENNPIILSLTQEISSIRPSILENIQNQRDNLLASRINLLSTNNRYNAVIQNIPQKERELLEISRQQSVKNNAYSFLLQKREETVLSYAPTAEDIRIVDMASSSKKPISPKPLYAYVAAILFALGSGVALVAGKEMLNSKLLFRSEIENHIKFPIVAELSTSKSKMKAPFEKPVEVSVVEQFRQLRATMGLYGRTFTKKKIMVTSSIPGEGKSYVSTNLACSLASSGKRVALLDFDLRNPNASNLFEMRDQPGIIEFMNEEVALDEIIRDTSCSNLYLVPAGMDVGDHTELLLNGKLEQLFGYLESAMDYIIIDTPPIDLISDAYLLSEYSDITLLVMRHAYTPKNIVQRLSQSNKLASLNNVAIIFNGVKPRGYIKGQYGYGYGYGYENRYGDKTYMSRKVKA</sequence>
<evidence type="ECO:0000256" key="1">
    <source>
        <dbReference type="ARBA" id="ARBA00004429"/>
    </source>
</evidence>
<keyword evidence="16" id="KW-0175">Coiled coil</keyword>
<evidence type="ECO:0000259" key="18">
    <source>
        <dbReference type="Pfam" id="PF02706"/>
    </source>
</evidence>
<dbReference type="OrthoDB" id="9794577at2"/>
<dbReference type="Proteomes" id="UP000182491">
    <property type="component" value="Unassembled WGS sequence"/>
</dbReference>
<comment type="similarity">
    <text evidence="2">Belongs to the CpsD/CapB family.</text>
</comment>
<evidence type="ECO:0000256" key="12">
    <source>
        <dbReference type="ARBA" id="ARBA00022989"/>
    </source>
</evidence>
<evidence type="ECO:0000259" key="19">
    <source>
        <dbReference type="Pfam" id="PF13614"/>
    </source>
</evidence>
<dbReference type="PANTHER" id="PTHR32309">
    <property type="entry name" value="TYROSINE-PROTEIN KINASE"/>
    <property type="match status" value="1"/>
</dbReference>
<dbReference type="Gene3D" id="3.40.50.300">
    <property type="entry name" value="P-loop containing nucleotide triphosphate hydrolases"/>
    <property type="match status" value="1"/>
</dbReference>
<keyword evidence="5" id="KW-1003">Cell membrane</keyword>
<dbReference type="Pfam" id="PF13807">
    <property type="entry name" value="GNVR"/>
    <property type="match status" value="1"/>
</dbReference>
<protein>
    <recommendedName>
        <fullName evidence="4">non-specific protein-tyrosine kinase</fullName>
        <ecNumber evidence="4">2.7.10.2</ecNumber>
    </recommendedName>
</protein>
<evidence type="ECO:0000259" key="20">
    <source>
        <dbReference type="Pfam" id="PF13807"/>
    </source>
</evidence>
<dbReference type="NCBIfam" id="TIGR01007">
    <property type="entry name" value="eps_fam"/>
    <property type="match status" value="1"/>
</dbReference>
<evidence type="ECO:0000256" key="14">
    <source>
        <dbReference type="ARBA" id="ARBA00023137"/>
    </source>
</evidence>
<feature type="domain" description="AAA" evidence="19">
    <location>
        <begin position="566"/>
        <end position="694"/>
    </location>
</feature>
<dbReference type="AlphaFoldDB" id="A0A1I7J203"/>
<keyword evidence="8 17" id="KW-0812">Transmembrane</keyword>
<evidence type="ECO:0000256" key="5">
    <source>
        <dbReference type="ARBA" id="ARBA00022475"/>
    </source>
</evidence>
<evidence type="ECO:0000256" key="3">
    <source>
        <dbReference type="ARBA" id="ARBA00008883"/>
    </source>
</evidence>
<accession>A0A1I7J203</accession>
<comment type="catalytic activity">
    <reaction evidence="15">
        <text>L-tyrosyl-[protein] + ATP = O-phospho-L-tyrosyl-[protein] + ADP + H(+)</text>
        <dbReference type="Rhea" id="RHEA:10596"/>
        <dbReference type="Rhea" id="RHEA-COMP:10136"/>
        <dbReference type="Rhea" id="RHEA-COMP:20101"/>
        <dbReference type="ChEBI" id="CHEBI:15378"/>
        <dbReference type="ChEBI" id="CHEBI:30616"/>
        <dbReference type="ChEBI" id="CHEBI:46858"/>
        <dbReference type="ChEBI" id="CHEBI:61978"/>
        <dbReference type="ChEBI" id="CHEBI:456216"/>
        <dbReference type="EC" id="2.7.10.2"/>
    </reaction>
</comment>
<dbReference type="InterPro" id="IPR003856">
    <property type="entry name" value="LPS_length_determ_N"/>
</dbReference>
<evidence type="ECO:0000256" key="15">
    <source>
        <dbReference type="ARBA" id="ARBA00051245"/>
    </source>
</evidence>
<keyword evidence="12 17" id="KW-1133">Transmembrane helix</keyword>
<dbReference type="GO" id="GO:0004715">
    <property type="term" value="F:non-membrane spanning protein tyrosine kinase activity"/>
    <property type="evidence" value="ECO:0007669"/>
    <property type="project" value="UniProtKB-EC"/>
</dbReference>
<evidence type="ECO:0000256" key="16">
    <source>
        <dbReference type="SAM" id="Coils"/>
    </source>
</evidence>
<evidence type="ECO:0000256" key="8">
    <source>
        <dbReference type="ARBA" id="ARBA00022692"/>
    </source>
</evidence>
<dbReference type="InterPro" id="IPR032807">
    <property type="entry name" value="GNVR"/>
</dbReference>
<organism evidence="21 22">
    <name type="scientific">Pontibacter akesuensis</name>
    <dbReference type="NCBI Taxonomy" id="388950"/>
    <lineage>
        <taxon>Bacteria</taxon>
        <taxon>Pseudomonadati</taxon>
        <taxon>Bacteroidota</taxon>
        <taxon>Cytophagia</taxon>
        <taxon>Cytophagales</taxon>
        <taxon>Hymenobacteraceae</taxon>
        <taxon>Pontibacter</taxon>
    </lineage>
</organism>
<comment type="similarity">
    <text evidence="3">Belongs to the etk/wzc family.</text>
</comment>